<evidence type="ECO:0000256" key="1">
    <source>
        <dbReference type="SAM" id="Phobius"/>
    </source>
</evidence>
<evidence type="ECO:0000313" key="3">
    <source>
        <dbReference type="Proteomes" id="UP000034207"/>
    </source>
</evidence>
<comment type="caution">
    <text evidence="2">The sequence shown here is derived from an EMBL/GenBank/DDBJ whole genome shotgun (WGS) entry which is preliminary data.</text>
</comment>
<keyword evidence="1" id="KW-0472">Membrane</keyword>
<feature type="transmembrane region" description="Helical" evidence="1">
    <location>
        <begin position="45"/>
        <end position="78"/>
    </location>
</feature>
<sequence length="178" mass="20143">MSDIKLNYAKLIFIFIVVISIWPLLKDPSAWIFLHNVDLVFHEAGHFILMFFGEAVHILGGTIIQLAVPITCAVAFYLRKDFYSVGIMLMWLGESIIYTSVYMGDAVKRVLPLLGGNTDGHDFYNFFPMFGILDYTDSIALVTKIIGYLIILGGFIFAFINIFDKGKEENLEDILLKS</sequence>
<dbReference type="EMBL" id="LBVV01000006">
    <property type="protein sequence ID" value="KKQ94931.1"/>
    <property type="molecule type" value="Genomic_DNA"/>
</dbReference>
<keyword evidence="1" id="KW-1133">Transmembrane helix</keyword>
<keyword evidence="1" id="KW-0812">Transmembrane</keyword>
<reference evidence="2 3" key="1">
    <citation type="journal article" date="2015" name="Nature">
        <title>rRNA introns, odd ribosomes, and small enigmatic genomes across a large radiation of phyla.</title>
        <authorList>
            <person name="Brown C.T."/>
            <person name="Hug L.A."/>
            <person name="Thomas B.C."/>
            <person name="Sharon I."/>
            <person name="Castelle C.J."/>
            <person name="Singh A."/>
            <person name="Wilkins M.J."/>
            <person name="Williams K.H."/>
            <person name="Banfield J.F."/>
        </authorList>
    </citation>
    <scope>NUCLEOTIDE SEQUENCE [LARGE SCALE GENOMIC DNA]</scope>
</reference>
<protein>
    <submittedName>
        <fullName evidence="2">Uncharacterized protein</fullName>
    </submittedName>
</protein>
<dbReference type="AlphaFoldDB" id="A0A0G0PZQ9"/>
<dbReference type="Proteomes" id="UP000034207">
    <property type="component" value="Unassembled WGS sequence"/>
</dbReference>
<feature type="transmembrane region" description="Helical" evidence="1">
    <location>
        <begin position="145"/>
        <end position="163"/>
    </location>
</feature>
<accession>A0A0G0PZQ9</accession>
<feature type="transmembrane region" description="Helical" evidence="1">
    <location>
        <begin position="7"/>
        <end position="25"/>
    </location>
</feature>
<gene>
    <name evidence="2" type="ORF">UT18_C0006G0029</name>
</gene>
<evidence type="ECO:0000313" key="2">
    <source>
        <dbReference type="EMBL" id="KKQ94931.1"/>
    </source>
</evidence>
<proteinExistence type="predicted"/>
<organism evidence="2 3">
    <name type="scientific">candidate division CPR2 bacterium GW2011_GWC2_39_10</name>
    <dbReference type="NCBI Taxonomy" id="1618345"/>
    <lineage>
        <taxon>Bacteria</taxon>
        <taxon>Bacteria division CPR2</taxon>
    </lineage>
</organism>
<feature type="transmembrane region" description="Helical" evidence="1">
    <location>
        <begin position="85"/>
        <end position="104"/>
    </location>
</feature>
<name>A0A0G0PZQ9_UNCC2</name>